<sequence>MNNRSSAEWGELPSLVLGQIYEYLEPRDRLNASQSCKHWRSVLFQKRFFTNFKLKLNIDNDRQCKFFRHTLYNLTSELIIIFDFINVFHIEKIRRILYRIARCDNLQGLRFQTNNVGLTPPGDISEENLVDIEQLFVEPLKVFLNRKRTPCNILDLGAIEALTYYGLDFLKSLSRPQDLKELTLASIKYDPSHYPMFAMENKLIQKCTSLQVLSLDYDTLNEELLHALKILPLKKFLICVHGLDRHHPGISERTWAEFSANFNNIELIVSLIYAYEAVEVLQMRILRQNMPITHLRVLFCDYMNVEALEWISLNNSATLKSIQWIDSAYKHSDNNIMDLFLRTGQDPLVMMSWRCKNLEEIVIHGYILDPHNIVGISRLRGRTLKRLEVSMIDTAPNEASMDSFIEEINTLLGQKWEPLNLNNTHPALGYMPVADDVRDEYVFDLIRRDISN</sequence>
<dbReference type="PROSITE" id="PS50181">
    <property type="entry name" value="FBOX"/>
    <property type="match status" value="1"/>
</dbReference>
<evidence type="ECO:0000313" key="2">
    <source>
        <dbReference type="EnsemblMetazoa" id="MDOA012401-PA"/>
    </source>
</evidence>
<dbReference type="PANTHER" id="PTHR20933">
    <property type="entry name" value="F-BOX ONLY PROTEIN 33"/>
    <property type="match status" value="1"/>
</dbReference>
<dbReference type="STRING" id="7370.A0A1I8N7K3"/>
<name>A0A1I8N7K3_MUSDO</name>
<proteinExistence type="predicted"/>
<dbReference type="VEuPathDB" id="VectorBase:MDOA012401"/>
<keyword evidence="3" id="KW-1185">Reference proteome</keyword>
<dbReference type="CDD" id="cd22104">
    <property type="entry name" value="F-box_FBXO33"/>
    <property type="match status" value="1"/>
</dbReference>
<dbReference type="KEGG" id="mde:101896275"/>
<dbReference type="VEuPathDB" id="VectorBase:MDOMA2_003055"/>
<accession>A0A1I8N7K3</accession>
<reference evidence="4" key="2">
    <citation type="submission" date="2025-04" db="UniProtKB">
        <authorList>
            <consortium name="RefSeq"/>
        </authorList>
    </citation>
    <scope>IDENTIFICATION</scope>
    <source>
        <strain evidence="4 5">Aabys</strain>
        <tissue evidence="5">Whole body</tissue>
    </source>
</reference>
<dbReference type="SUPFAM" id="SSF52047">
    <property type="entry name" value="RNI-like"/>
    <property type="match status" value="1"/>
</dbReference>
<dbReference type="PANTHER" id="PTHR20933:SF3">
    <property type="entry name" value="F-BOX ONLY PROTEIN 33"/>
    <property type="match status" value="1"/>
</dbReference>
<dbReference type="AlphaFoldDB" id="A0A1I8N7K3"/>
<dbReference type="GO" id="GO:0031398">
    <property type="term" value="P:positive regulation of protein ubiquitination"/>
    <property type="evidence" value="ECO:0007669"/>
    <property type="project" value="TreeGrafter"/>
</dbReference>
<dbReference type="eggNOG" id="ENOG502QPU4">
    <property type="taxonomic scope" value="Eukaryota"/>
</dbReference>
<evidence type="ECO:0000313" key="5">
    <source>
        <dbReference type="RefSeq" id="XP_058987511.1"/>
    </source>
</evidence>
<evidence type="ECO:0000313" key="3">
    <source>
        <dbReference type="Proteomes" id="UP001652621"/>
    </source>
</evidence>
<evidence type="ECO:0000313" key="4">
    <source>
        <dbReference type="RefSeq" id="XP_019890729.1"/>
    </source>
</evidence>
<dbReference type="RefSeq" id="XP_058987511.1">
    <property type="nucleotide sequence ID" value="XM_059131528.1"/>
</dbReference>
<dbReference type="SMART" id="SM00256">
    <property type="entry name" value="FBOX"/>
    <property type="match status" value="1"/>
</dbReference>
<dbReference type="RefSeq" id="XP_019890729.1">
    <property type="nucleotide sequence ID" value="XM_020035170.1"/>
</dbReference>
<evidence type="ECO:0000259" key="1">
    <source>
        <dbReference type="PROSITE" id="PS50181"/>
    </source>
</evidence>
<dbReference type="InterPro" id="IPR036047">
    <property type="entry name" value="F-box-like_dom_sf"/>
</dbReference>
<dbReference type="SUPFAM" id="SSF81383">
    <property type="entry name" value="F-box domain"/>
    <property type="match status" value="1"/>
</dbReference>
<dbReference type="EnsemblMetazoa" id="MDOA012401-RA">
    <property type="protein sequence ID" value="MDOA012401-PA"/>
    <property type="gene ID" value="MDOA012401"/>
</dbReference>
<dbReference type="InterPro" id="IPR001810">
    <property type="entry name" value="F-box_dom"/>
</dbReference>
<dbReference type="Pfam" id="PF12937">
    <property type="entry name" value="F-box-like"/>
    <property type="match status" value="1"/>
</dbReference>
<feature type="domain" description="F-box" evidence="1">
    <location>
        <begin position="6"/>
        <end position="52"/>
    </location>
</feature>
<protein>
    <submittedName>
        <fullName evidence="4 5">F-box only protein 33</fullName>
    </submittedName>
</protein>
<dbReference type="GeneID" id="101896275"/>
<dbReference type="Gene3D" id="1.20.1280.50">
    <property type="match status" value="1"/>
</dbReference>
<dbReference type="InterPro" id="IPR032675">
    <property type="entry name" value="LRR_dom_sf"/>
</dbReference>
<gene>
    <name evidence="2" type="primary">101896275</name>
    <name evidence="4 5" type="synonym">LOC101896275</name>
</gene>
<dbReference type="OrthoDB" id="8757000at2759"/>
<dbReference type="Gene3D" id="3.80.10.10">
    <property type="entry name" value="Ribonuclease Inhibitor"/>
    <property type="match status" value="1"/>
</dbReference>
<organism evidence="2">
    <name type="scientific">Musca domestica</name>
    <name type="common">House fly</name>
    <dbReference type="NCBI Taxonomy" id="7370"/>
    <lineage>
        <taxon>Eukaryota</taxon>
        <taxon>Metazoa</taxon>
        <taxon>Ecdysozoa</taxon>
        <taxon>Arthropoda</taxon>
        <taxon>Hexapoda</taxon>
        <taxon>Insecta</taxon>
        <taxon>Pterygota</taxon>
        <taxon>Neoptera</taxon>
        <taxon>Endopterygota</taxon>
        <taxon>Diptera</taxon>
        <taxon>Brachycera</taxon>
        <taxon>Muscomorpha</taxon>
        <taxon>Muscoidea</taxon>
        <taxon>Muscidae</taxon>
        <taxon>Musca</taxon>
    </lineage>
</organism>
<reference evidence="2" key="1">
    <citation type="submission" date="2020-05" db="UniProtKB">
        <authorList>
            <consortium name="EnsemblMetazoa"/>
        </authorList>
    </citation>
    <scope>IDENTIFICATION</scope>
    <source>
        <strain evidence="2">Aabys</strain>
    </source>
</reference>
<dbReference type="Proteomes" id="UP001652621">
    <property type="component" value="Unplaced"/>
</dbReference>